<evidence type="ECO:0000313" key="2">
    <source>
        <dbReference type="EMBL" id="MBC3808367.1"/>
    </source>
</evidence>
<keyword evidence="3" id="KW-1185">Reference proteome</keyword>
<evidence type="ECO:0000256" key="1">
    <source>
        <dbReference type="SAM" id="Phobius"/>
    </source>
</evidence>
<dbReference type="RefSeq" id="WP_186923440.1">
    <property type="nucleotide sequence ID" value="NZ_JACOFW010000015.1"/>
</dbReference>
<feature type="transmembrane region" description="Helical" evidence="1">
    <location>
        <begin position="14"/>
        <end position="35"/>
    </location>
</feature>
<gene>
    <name evidence="2" type="ORF">H8K52_13520</name>
</gene>
<accession>A0ABR6X648</accession>
<comment type="caution">
    <text evidence="2">The sequence shown here is derived from an EMBL/GenBank/DDBJ whole genome shotgun (WGS) entry which is preliminary data.</text>
</comment>
<reference evidence="2 3" key="1">
    <citation type="submission" date="2020-08" db="EMBL/GenBank/DDBJ databases">
        <title>Novel species isolated from subtropical streams in China.</title>
        <authorList>
            <person name="Lu H."/>
        </authorList>
    </citation>
    <scope>NUCLEOTIDE SEQUENCE [LARGE SCALE GENOMIC DNA]</scope>
    <source>
        <strain evidence="2 3">KACC 16656</strain>
    </source>
</reference>
<evidence type="ECO:0000313" key="3">
    <source>
        <dbReference type="Proteomes" id="UP000648257"/>
    </source>
</evidence>
<proteinExistence type="predicted"/>
<name>A0ABR6X648_9BURK</name>
<keyword evidence="1" id="KW-0472">Membrane</keyword>
<dbReference type="Proteomes" id="UP000648257">
    <property type="component" value="Unassembled WGS sequence"/>
</dbReference>
<protein>
    <submittedName>
        <fullName evidence="2">Uncharacterized protein</fullName>
    </submittedName>
</protein>
<keyword evidence="1" id="KW-1133">Transmembrane helix</keyword>
<sequence length="80" mass="9316">MKKPLQLLTRLRRLAEPCFTILFGLICLMLIVYYWPSDTEEHTKREVVGKVLIVLDGEKIILLKRSTASNVSVITHRFLF</sequence>
<organism evidence="2 3">
    <name type="scientific">Undibacterium seohonense</name>
    <dbReference type="NCBI Taxonomy" id="1344950"/>
    <lineage>
        <taxon>Bacteria</taxon>
        <taxon>Pseudomonadati</taxon>
        <taxon>Pseudomonadota</taxon>
        <taxon>Betaproteobacteria</taxon>
        <taxon>Burkholderiales</taxon>
        <taxon>Oxalobacteraceae</taxon>
        <taxon>Undibacterium</taxon>
    </lineage>
</organism>
<dbReference type="EMBL" id="JACOFW010000015">
    <property type="protein sequence ID" value="MBC3808367.1"/>
    <property type="molecule type" value="Genomic_DNA"/>
</dbReference>
<keyword evidence="1" id="KW-0812">Transmembrane</keyword>